<dbReference type="SUPFAM" id="SSF55347">
    <property type="entry name" value="Glyceraldehyde-3-phosphate dehydrogenase-like, C-terminal domain"/>
    <property type="match status" value="1"/>
</dbReference>
<keyword evidence="3" id="KW-0457">Lysine biosynthesis</keyword>
<dbReference type="FunFam" id="3.40.50.720:FF:000072">
    <property type="entry name" value="Saccharopine dehydrogenase [NADP(+), L-glutamate-forming]"/>
    <property type="match status" value="1"/>
</dbReference>
<dbReference type="PANTHER" id="PTHR11133:SF22">
    <property type="entry name" value="ALPHA-AMINOADIPIC SEMIALDEHYDE SYNTHASE, MITOCHONDRIAL"/>
    <property type="match status" value="1"/>
</dbReference>
<dbReference type="PANTHER" id="PTHR11133">
    <property type="entry name" value="SACCHAROPINE DEHYDROGENASE"/>
    <property type="match status" value="1"/>
</dbReference>
<feature type="domain" description="Saccharopine dehydrogenase-like C-terminal" evidence="5">
    <location>
        <begin position="127"/>
        <end position="364"/>
    </location>
</feature>
<dbReference type="InterPro" id="IPR005097">
    <property type="entry name" value="Sacchrp_dh_NADP-bd"/>
</dbReference>
<gene>
    <name evidence="7" type="ORF">Ptr86124_008369</name>
    <name evidence="6" type="ORF">PtrM4_047610</name>
</gene>
<dbReference type="GO" id="GO:0004753">
    <property type="term" value="F:saccharopine dehydrogenase activity"/>
    <property type="evidence" value="ECO:0007669"/>
    <property type="project" value="TreeGrafter"/>
</dbReference>
<dbReference type="Proteomes" id="UP000245464">
    <property type="component" value="Chromosome 10"/>
</dbReference>
<dbReference type="FunFam" id="3.30.360.10:FF:000008">
    <property type="entry name" value="Alpha-aminoadipic semialdehyde synthase, mitochondrial"/>
    <property type="match status" value="1"/>
</dbReference>
<keyword evidence="2" id="KW-0560">Oxidoreductase</keyword>
<dbReference type="InterPro" id="IPR051168">
    <property type="entry name" value="AASS"/>
</dbReference>
<reference evidence="7" key="2">
    <citation type="submission" date="2021-05" db="EMBL/GenBank/DDBJ databases">
        <authorList>
            <person name="Moolhuijzen P.M."/>
            <person name="Moffat C.S."/>
        </authorList>
    </citation>
    <scope>NUCLEOTIDE SEQUENCE</scope>
    <source>
        <strain evidence="7">86-124</strain>
    </source>
</reference>
<dbReference type="AlphaFoldDB" id="A0A834VKN4"/>
<name>A0A834VKN4_9PLEO</name>
<keyword evidence="3" id="KW-0028">Amino-acid biosynthesis</keyword>
<evidence type="ECO:0000256" key="3">
    <source>
        <dbReference type="ARBA" id="ARBA00023154"/>
    </source>
</evidence>
<evidence type="ECO:0000313" key="8">
    <source>
        <dbReference type="Proteomes" id="UP000245464"/>
    </source>
</evidence>
<feature type="domain" description="Saccharopine dehydrogenase NADP binding" evidence="4">
    <location>
        <begin position="8"/>
        <end position="123"/>
    </location>
</feature>
<dbReference type="Pfam" id="PF16653">
    <property type="entry name" value="Sacchrp_dh_C"/>
    <property type="match status" value="1"/>
</dbReference>
<keyword evidence="9" id="KW-1185">Reference proteome</keyword>
<dbReference type="EMBL" id="NRDI02000011">
    <property type="protein sequence ID" value="KAI1512403.1"/>
    <property type="molecule type" value="Genomic_DNA"/>
</dbReference>
<dbReference type="Proteomes" id="UP000249757">
    <property type="component" value="Unassembled WGS sequence"/>
</dbReference>
<evidence type="ECO:0000259" key="4">
    <source>
        <dbReference type="Pfam" id="PF03435"/>
    </source>
</evidence>
<reference evidence="9" key="4">
    <citation type="journal article" date="2022" name="Microb. Genom.">
        <title>A global pangenome for the wheat fungal pathogen Pyrenophora tritici-repentis and prediction of effector protein structural homology.</title>
        <authorList>
            <person name="Moolhuijzen P.M."/>
            <person name="See P.T."/>
            <person name="Shi G."/>
            <person name="Powell H.R."/>
            <person name="Cockram J."/>
            <person name="Jorgensen L.N."/>
            <person name="Benslimane H."/>
            <person name="Strelkov S.E."/>
            <person name="Turner J."/>
            <person name="Liu Z."/>
            <person name="Moffat C.S."/>
        </authorList>
    </citation>
    <scope>NUCLEOTIDE SEQUENCE [LARGE SCALE GENOMIC DNA]</scope>
</reference>
<protein>
    <submittedName>
        <fullName evidence="6">LYS9, Saccharopine dehydrogenase</fullName>
    </submittedName>
    <submittedName>
        <fullName evidence="7">Saccharopine dehydrogenase C-terminal domain containing protein</fullName>
    </submittedName>
</protein>
<dbReference type="GO" id="GO:0019878">
    <property type="term" value="P:lysine biosynthetic process via aminoadipic acid"/>
    <property type="evidence" value="ECO:0007669"/>
    <property type="project" value="TreeGrafter"/>
</dbReference>
<evidence type="ECO:0000256" key="2">
    <source>
        <dbReference type="ARBA" id="ARBA00023002"/>
    </source>
</evidence>
<evidence type="ECO:0000259" key="5">
    <source>
        <dbReference type="Pfam" id="PF16653"/>
    </source>
</evidence>
<evidence type="ECO:0000256" key="1">
    <source>
        <dbReference type="ARBA" id="ARBA00022857"/>
    </source>
</evidence>
<keyword evidence="1" id="KW-0521">NADP</keyword>
<reference evidence="7" key="3">
    <citation type="journal article" date="2022" name="bioRxiv">
        <title>A global pangenome for the wheat fungal pathogen Pyrenophora tritici-repentis and prediction of effector protein structural homology.</title>
        <authorList>
            <person name="Moolhuijzen P."/>
            <person name="See P.T."/>
            <person name="Shi G."/>
            <person name="Powell H.R."/>
            <person name="Cockram J."/>
            <person name="Jorgensen L.N."/>
            <person name="Benslimane H."/>
            <person name="Strelkov S.E."/>
            <person name="Turner J."/>
            <person name="Liu Z."/>
            <person name="Moffat C.S."/>
        </authorList>
    </citation>
    <scope>NUCLEOTIDE SEQUENCE</scope>
    <source>
        <strain evidence="7">86-124</strain>
    </source>
</reference>
<dbReference type="EMBL" id="NQIK02000010">
    <property type="protein sequence ID" value="KAF7565327.1"/>
    <property type="molecule type" value="Genomic_DNA"/>
</dbReference>
<dbReference type="InterPro" id="IPR036291">
    <property type="entry name" value="NAD(P)-bd_dom_sf"/>
</dbReference>
<evidence type="ECO:0000313" key="7">
    <source>
        <dbReference type="EMBL" id="KAI1512403.1"/>
    </source>
</evidence>
<dbReference type="GO" id="GO:0005737">
    <property type="term" value="C:cytoplasm"/>
    <property type="evidence" value="ECO:0007669"/>
    <property type="project" value="TreeGrafter"/>
</dbReference>
<dbReference type="OMA" id="TCGIATQ"/>
<dbReference type="SUPFAM" id="SSF51735">
    <property type="entry name" value="NAD(P)-binding Rossmann-fold domains"/>
    <property type="match status" value="1"/>
</dbReference>
<dbReference type="Pfam" id="PF03435">
    <property type="entry name" value="Sacchrp_dh_NADP"/>
    <property type="match status" value="1"/>
</dbReference>
<accession>A0A834VKN4</accession>
<comment type="caution">
    <text evidence="6">The sequence shown here is derived from an EMBL/GenBank/DDBJ whole genome shotgun (WGS) entry which is preliminary data.</text>
</comment>
<evidence type="ECO:0000313" key="6">
    <source>
        <dbReference type="EMBL" id="KAF7565327.1"/>
    </source>
</evidence>
<reference evidence="6" key="1">
    <citation type="journal article" date="2018" name="BMC Genomics">
        <title>Comparative genomics of the wheat fungal pathogen Pyrenophora tritici-repentis reveals chromosomal variations and genome plasticity.</title>
        <authorList>
            <person name="Moolhuijzen P."/>
            <person name="See P.T."/>
            <person name="Hane J.K."/>
            <person name="Shi G."/>
            <person name="Liu Z."/>
            <person name="Oliver R.P."/>
            <person name="Moffat C.S."/>
        </authorList>
    </citation>
    <scope>NUCLEOTIDE SEQUENCE [LARGE SCALE GENOMIC DNA]</scope>
    <source>
        <strain evidence="6">M4</strain>
    </source>
</reference>
<dbReference type="Gene3D" id="3.30.360.10">
    <property type="entry name" value="Dihydrodipicolinate Reductase, domain 2"/>
    <property type="match status" value="1"/>
</dbReference>
<dbReference type="Gene3D" id="3.40.50.720">
    <property type="entry name" value="NAD(P)-binding Rossmann-like Domain"/>
    <property type="match status" value="1"/>
</dbReference>
<sequence length="385" mass="42016">MANASKKILVLGSGMVAPPCLEYLSRNPINNLTVACRTLESAQKLAADFPRTTAIALDVASEAALEEQVAAHDVVISLIPYIHHSTVIKAALKGSTQVVTTSYISDAIRKLDEDAKKAGITVLNEVGVDPGVDHLYAIKKIDDVHEKGGKVLEFYLYCGGLPDPECVDNPLGFKFSWSPRGALLSQCNSARFLRDNKVQEISSENLMMSATSYYVMDGYDFVAYPNRDSVPSRDFYGIPEAHTVIRGSLRYKGNPAFVQALANLGWLDRDKKDWLKDGMTWAEMQQTGIAASGTDANSLISRIKQVARFADEAEGERIIDGMKWIGILSTESATIIGGNLLDTLCRRLEKLMSYGPGERDMVMLPELLSVSSVSPELSGLTELTS</sequence>
<proteinExistence type="predicted"/>
<organism evidence="6 8">
    <name type="scientific">Pyrenophora tritici-repentis</name>
    <dbReference type="NCBI Taxonomy" id="45151"/>
    <lineage>
        <taxon>Eukaryota</taxon>
        <taxon>Fungi</taxon>
        <taxon>Dikarya</taxon>
        <taxon>Ascomycota</taxon>
        <taxon>Pezizomycotina</taxon>
        <taxon>Dothideomycetes</taxon>
        <taxon>Pleosporomycetidae</taxon>
        <taxon>Pleosporales</taxon>
        <taxon>Pleosporineae</taxon>
        <taxon>Pleosporaceae</taxon>
        <taxon>Pyrenophora</taxon>
    </lineage>
</organism>
<dbReference type="InterPro" id="IPR032095">
    <property type="entry name" value="Sacchrp_dh-like_C"/>
</dbReference>
<dbReference type="Gene3D" id="1.10.1870.10">
    <property type="entry name" value="Domain 3, Saccharopine reductase"/>
    <property type="match status" value="1"/>
</dbReference>
<evidence type="ECO:0000313" key="9">
    <source>
        <dbReference type="Proteomes" id="UP000249757"/>
    </source>
</evidence>